<evidence type="ECO:0000313" key="1">
    <source>
        <dbReference type="EMBL" id="TLU64585.1"/>
    </source>
</evidence>
<sequence>MEKDRYLISCNQQLLEMFELAKLNKDTDRQKYRLEGYMQAGIELGIFTKQQADKIMNRAHRQVFQENTESEQVTASS</sequence>
<accession>A0A5R9IGE3</accession>
<dbReference type="RefSeq" id="WP_138320083.1">
    <property type="nucleotide sequence ID" value="NZ_VCBC01000010.1"/>
</dbReference>
<dbReference type="OrthoDB" id="6888544at2"/>
<gene>
    <name evidence="1" type="ORF">FE810_10855</name>
</gene>
<evidence type="ECO:0000313" key="2">
    <source>
        <dbReference type="Proteomes" id="UP000307790"/>
    </source>
</evidence>
<dbReference type="EMBL" id="VCBC01000010">
    <property type="protein sequence ID" value="TLU64585.1"/>
    <property type="molecule type" value="Genomic_DNA"/>
</dbReference>
<keyword evidence="2" id="KW-1185">Reference proteome</keyword>
<protein>
    <submittedName>
        <fullName evidence="1">Uncharacterized protein</fullName>
    </submittedName>
</protein>
<organism evidence="1 2">
    <name type="scientific">Thalassotalea litorea</name>
    <dbReference type="NCBI Taxonomy" id="2020715"/>
    <lineage>
        <taxon>Bacteria</taxon>
        <taxon>Pseudomonadati</taxon>
        <taxon>Pseudomonadota</taxon>
        <taxon>Gammaproteobacteria</taxon>
        <taxon>Alteromonadales</taxon>
        <taxon>Colwelliaceae</taxon>
        <taxon>Thalassotalea</taxon>
    </lineage>
</organism>
<dbReference type="AlphaFoldDB" id="A0A5R9IGE3"/>
<reference evidence="1 2" key="1">
    <citation type="submission" date="2019-05" db="EMBL/GenBank/DDBJ databases">
        <title>Genome sequences of Thalassotalea litorea 1K03283.</title>
        <authorList>
            <person name="Zhang D."/>
        </authorList>
    </citation>
    <scope>NUCLEOTIDE SEQUENCE [LARGE SCALE GENOMIC DNA]</scope>
    <source>
        <strain evidence="1 2">MCCC 1K03283</strain>
    </source>
</reference>
<proteinExistence type="predicted"/>
<dbReference type="Proteomes" id="UP000307790">
    <property type="component" value="Unassembled WGS sequence"/>
</dbReference>
<comment type="caution">
    <text evidence="1">The sequence shown here is derived from an EMBL/GenBank/DDBJ whole genome shotgun (WGS) entry which is preliminary data.</text>
</comment>
<name>A0A5R9IGE3_9GAMM</name>